<name>A0A3B4VPR0_SERDU</name>
<dbReference type="KEGG" id="sdu:111239487"/>
<dbReference type="STRING" id="41447.ENSSDUP00000032539"/>
<dbReference type="Gene3D" id="3.40.50.12700">
    <property type="match status" value="1"/>
</dbReference>
<reference evidence="2" key="1">
    <citation type="submission" date="2025-08" db="UniProtKB">
        <authorList>
            <consortium name="Ensembl"/>
        </authorList>
    </citation>
    <scope>IDENTIFICATION</scope>
</reference>
<proteinExistence type="predicted"/>
<dbReference type="Pfam" id="PF13472">
    <property type="entry name" value="Lipase_GDSL_2"/>
    <property type="match status" value="1"/>
</dbReference>
<evidence type="ECO:0000313" key="3">
    <source>
        <dbReference type="Proteomes" id="UP000261420"/>
    </source>
</evidence>
<sequence length="530" mass="60436">MEHRTNSRRSDEYFVTRRHLELNDLRAAAEDFKGRNPNSEIRNYIFKKILPPYPRPELQVSHLKHDTDRGGLLGIKRDGGFRGADRQQWWSLAVKPEDISAAETRLLEETYPDRTEEQAQTQQSFLGRFATSPAFLETSRLGSYRFTFPVEEVLEAYSQQFCSGAPPVLRVFETVLYKQEVMYVVLVHSPANQKFQELPLLSDDPTVCVYKDGRFIWSCQAMCGTHRCELVQTPGRNQVEVREHFGSDVQFYVWDHVAVALHMDEGQVLKFDDDRLRESLTFCDQGEGSYHPNFDRLEVAKEVVCERLWPSYPAPLEKERSLQESLAALSLCSKVSKQPKLCHTSPSFPLSPLLIGDSIVRNVRLGGGNSVSFPEATVLEIKDKLPDVIRFHPEADTVIIHAGFNDICKEESEVLKLHFLRLFDSVKQFHLSVFISGPTPTCGRGMGQFSRLLALNTWLSSVCDTHGLGFIDNFNVFWLRRHLFLADGFHLNNAGRRSLANNILYNIQHAYIPPPTPPLTPPPTNQSLLF</sequence>
<evidence type="ECO:0000313" key="2">
    <source>
        <dbReference type="Ensembl" id="ENSSDUP00000032539.1"/>
    </source>
</evidence>
<keyword evidence="3" id="KW-1185">Reference proteome</keyword>
<dbReference type="GeneTree" id="ENSGT00940000176971"/>
<feature type="domain" description="SGNH hydrolase-type esterase" evidence="1">
    <location>
        <begin position="371"/>
        <end position="496"/>
    </location>
</feature>
<dbReference type="RefSeq" id="XP_022625093.1">
    <property type="nucleotide sequence ID" value="XM_022769372.1"/>
</dbReference>
<dbReference type="AlphaFoldDB" id="A0A3B4VPR0"/>
<accession>A0A3B4VPR0</accession>
<dbReference type="InterPro" id="IPR013830">
    <property type="entry name" value="SGNH_hydro"/>
</dbReference>
<dbReference type="GeneID" id="111239487"/>
<dbReference type="Proteomes" id="UP000261420">
    <property type="component" value="Unplaced"/>
</dbReference>
<evidence type="ECO:0000259" key="1">
    <source>
        <dbReference type="Pfam" id="PF13472"/>
    </source>
</evidence>
<dbReference type="Gene3D" id="3.40.50.12690">
    <property type="match status" value="1"/>
</dbReference>
<organism evidence="2 3">
    <name type="scientific">Seriola dumerili</name>
    <name type="common">Greater amberjack</name>
    <name type="synonym">Caranx dumerili</name>
    <dbReference type="NCBI Taxonomy" id="41447"/>
    <lineage>
        <taxon>Eukaryota</taxon>
        <taxon>Metazoa</taxon>
        <taxon>Chordata</taxon>
        <taxon>Craniata</taxon>
        <taxon>Vertebrata</taxon>
        <taxon>Euteleostomi</taxon>
        <taxon>Actinopterygii</taxon>
        <taxon>Neopterygii</taxon>
        <taxon>Teleostei</taxon>
        <taxon>Neoteleostei</taxon>
        <taxon>Acanthomorphata</taxon>
        <taxon>Carangaria</taxon>
        <taxon>Carangiformes</taxon>
        <taxon>Carangidae</taxon>
        <taxon>Seriola</taxon>
    </lineage>
</organism>
<dbReference type="SUPFAM" id="SSF52266">
    <property type="entry name" value="SGNH hydrolase"/>
    <property type="match status" value="1"/>
</dbReference>
<protein>
    <submittedName>
        <fullName evidence="2">Uncharacterized LOC111239487</fullName>
    </submittedName>
</protein>
<reference evidence="2" key="2">
    <citation type="submission" date="2025-09" db="UniProtKB">
        <authorList>
            <consortium name="Ensembl"/>
        </authorList>
    </citation>
    <scope>IDENTIFICATION</scope>
</reference>
<dbReference type="Ensembl" id="ENSSDUT00000033097.1">
    <property type="protein sequence ID" value="ENSSDUP00000032539.1"/>
    <property type="gene ID" value="ENSSDUG00000023382.1"/>
</dbReference>